<gene>
    <name evidence="10 11" type="primary">plsY</name>
    <name evidence="12" type="ORF">DPV84_00105</name>
    <name evidence="11" type="ORF">DPV93_00100</name>
</gene>
<dbReference type="AlphaFoldDB" id="A0A369YI84"/>
<feature type="transmembrane region" description="Helical" evidence="10">
    <location>
        <begin position="6"/>
        <end position="25"/>
    </location>
</feature>
<keyword evidence="6 10" id="KW-0443">Lipid metabolism</keyword>
<evidence type="ECO:0000256" key="7">
    <source>
        <dbReference type="ARBA" id="ARBA00023136"/>
    </source>
</evidence>
<feature type="transmembrane region" description="Helical" evidence="10">
    <location>
        <begin position="83"/>
        <end position="102"/>
    </location>
</feature>
<comment type="similarity">
    <text evidence="10">Belongs to the PlsY family.</text>
</comment>
<feature type="transmembrane region" description="Helical" evidence="10">
    <location>
        <begin position="142"/>
        <end position="175"/>
    </location>
</feature>
<keyword evidence="2 10" id="KW-0444">Lipid biosynthesis</keyword>
<dbReference type="Proteomes" id="UP000253872">
    <property type="component" value="Unassembled WGS sequence"/>
</dbReference>
<comment type="function">
    <text evidence="10">Catalyzes the transfer of an acyl group from acyl-phosphate (acyl-PO(4)) to glycerol-3-phosphate (G3P) to form lysophosphatidic acid (LPA). This enzyme utilizes acyl-phosphate as fatty acyl donor, but not acyl-CoA or acyl-ACP.</text>
</comment>
<dbReference type="InterPro" id="IPR003811">
    <property type="entry name" value="G3P_acylTferase_PlsY"/>
</dbReference>
<dbReference type="PANTHER" id="PTHR30309:SF0">
    <property type="entry name" value="GLYCEROL-3-PHOSPHATE ACYLTRANSFERASE-RELATED"/>
    <property type="match status" value="1"/>
</dbReference>
<comment type="subunit">
    <text evidence="10">Probably interacts with PlsX.</text>
</comment>
<dbReference type="NCBIfam" id="TIGR00023">
    <property type="entry name" value="glycerol-3-phosphate 1-O-acyltransferase PlsY"/>
    <property type="match status" value="1"/>
</dbReference>
<comment type="subcellular location">
    <subcellularLocation>
        <location evidence="10">Cell membrane</location>
        <topology evidence="10">Multi-pass membrane protein</topology>
    </subcellularLocation>
</comment>
<evidence type="ECO:0000256" key="6">
    <source>
        <dbReference type="ARBA" id="ARBA00023098"/>
    </source>
</evidence>
<dbReference type="Proteomes" id="UP000253950">
    <property type="component" value="Unassembled WGS sequence"/>
</dbReference>
<organism evidence="11 13">
    <name type="scientific">Haemophilus sputorum</name>
    <dbReference type="NCBI Taxonomy" id="1078480"/>
    <lineage>
        <taxon>Bacteria</taxon>
        <taxon>Pseudomonadati</taxon>
        <taxon>Pseudomonadota</taxon>
        <taxon>Gammaproteobacteria</taxon>
        <taxon>Pasteurellales</taxon>
        <taxon>Pasteurellaceae</taxon>
        <taxon>Haemophilus</taxon>
    </lineage>
</organism>
<accession>A0A369YI84</accession>
<comment type="pathway">
    <text evidence="10">Lipid metabolism; phospholipid metabolism.</text>
</comment>
<keyword evidence="7 10" id="KW-0472">Membrane</keyword>
<evidence type="ECO:0000256" key="9">
    <source>
        <dbReference type="ARBA" id="ARBA00023264"/>
    </source>
</evidence>
<keyword evidence="8 10" id="KW-0594">Phospholipid biosynthesis</keyword>
<dbReference type="SMART" id="SM01207">
    <property type="entry name" value="G3P_acyltransf"/>
    <property type="match status" value="1"/>
</dbReference>
<dbReference type="GO" id="GO:0005886">
    <property type="term" value="C:plasma membrane"/>
    <property type="evidence" value="ECO:0007669"/>
    <property type="project" value="UniProtKB-SubCell"/>
</dbReference>
<keyword evidence="11" id="KW-0012">Acyltransferase</keyword>
<evidence type="ECO:0000256" key="2">
    <source>
        <dbReference type="ARBA" id="ARBA00022516"/>
    </source>
</evidence>
<keyword evidence="4 10" id="KW-0812">Transmembrane</keyword>
<keyword evidence="14" id="KW-1185">Reference proteome</keyword>
<proteinExistence type="inferred from homology"/>
<dbReference type="STRING" id="1035839.GCA_000238795_00100"/>
<sequence length="200" mass="21804">MTFTGYAMILFAYLLGSFSSAITFCKLAGLPDPREHGSNNPGATNVLRIGGKTAALGVLMCDILKGMLPVALALHLALPPSTVGFVALAACLGHIFPIFFRFKGGKGVATAFGALLPFGYAISGLTVATWLAVFLISGYSSLSAVIVALILPAFVWWFQPEFTFPIALICCFILYRHHENIQRLWRGQEEKIWDKFKTKK</sequence>
<reference evidence="13 14" key="1">
    <citation type="submission" date="2018-05" db="EMBL/GenBank/DDBJ databases">
        <title>Draft Genome Sequences for a Diverse set of 7 Haemophilus Species.</title>
        <authorList>
            <person name="Nichols M."/>
            <person name="Topaz N."/>
            <person name="Wang X."/>
            <person name="Wang X."/>
            <person name="Boxrud D."/>
        </authorList>
    </citation>
    <scope>NUCLEOTIDE SEQUENCE [LARGE SCALE GENOMIC DNA]</scope>
    <source>
        <strain evidence="11 13">C2002001239</strain>
        <strain evidence="12 14">C2015005473</strain>
    </source>
</reference>
<dbReference type="GO" id="GO:0008654">
    <property type="term" value="P:phospholipid biosynthetic process"/>
    <property type="evidence" value="ECO:0007669"/>
    <property type="project" value="UniProtKB-UniRule"/>
</dbReference>
<keyword evidence="9 10" id="KW-1208">Phospholipid metabolism</keyword>
<evidence type="ECO:0000313" key="13">
    <source>
        <dbReference type="Proteomes" id="UP000253872"/>
    </source>
</evidence>
<protein>
    <recommendedName>
        <fullName evidence="10">Glycerol-3-phosphate acyltransferase</fullName>
    </recommendedName>
    <alternativeName>
        <fullName evidence="10">Acyl-PO4 G3P acyltransferase</fullName>
    </alternativeName>
    <alternativeName>
        <fullName evidence="10">Acyl-phosphate--glycerol-3-phosphate acyltransferase</fullName>
    </alternativeName>
    <alternativeName>
        <fullName evidence="10">G3P acyltransferase</fullName>
        <shortName evidence="10">GPAT</shortName>
        <ecNumber evidence="10">2.3.1.275</ecNumber>
    </alternativeName>
    <alternativeName>
        <fullName evidence="10">Lysophosphatidic acid synthase</fullName>
        <shortName evidence="10">LPA synthase</shortName>
    </alternativeName>
</protein>
<evidence type="ECO:0000256" key="10">
    <source>
        <dbReference type="HAMAP-Rule" id="MF_01043"/>
    </source>
</evidence>
<evidence type="ECO:0000256" key="5">
    <source>
        <dbReference type="ARBA" id="ARBA00022989"/>
    </source>
</evidence>
<dbReference type="PANTHER" id="PTHR30309">
    <property type="entry name" value="INNER MEMBRANE PROTEIN YGIH"/>
    <property type="match status" value="1"/>
</dbReference>
<keyword evidence="3 10" id="KW-0808">Transferase</keyword>
<dbReference type="Pfam" id="PF02660">
    <property type="entry name" value="G3P_acyltransf"/>
    <property type="match status" value="1"/>
</dbReference>
<dbReference type="GO" id="GO:0043772">
    <property type="term" value="F:acyl-phosphate glycerol-3-phosphate acyltransferase activity"/>
    <property type="evidence" value="ECO:0007669"/>
    <property type="project" value="UniProtKB-UniRule"/>
</dbReference>
<evidence type="ECO:0000256" key="4">
    <source>
        <dbReference type="ARBA" id="ARBA00022692"/>
    </source>
</evidence>
<feature type="transmembrane region" description="Helical" evidence="10">
    <location>
        <begin position="114"/>
        <end position="136"/>
    </location>
</feature>
<evidence type="ECO:0000313" key="14">
    <source>
        <dbReference type="Proteomes" id="UP000253950"/>
    </source>
</evidence>
<dbReference type="UniPathway" id="UPA00085"/>
<evidence type="ECO:0000256" key="3">
    <source>
        <dbReference type="ARBA" id="ARBA00022679"/>
    </source>
</evidence>
<evidence type="ECO:0000256" key="8">
    <source>
        <dbReference type="ARBA" id="ARBA00023209"/>
    </source>
</evidence>
<keyword evidence="1 10" id="KW-1003">Cell membrane</keyword>
<comment type="caution">
    <text evidence="11">The sequence shown here is derived from an EMBL/GenBank/DDBJ whole genome shotgun (WGS) entry which is preliminary data.</text>
</comment>
<name>A0A369YI84_9PAST</name>
<keyword evidence="5 10" id="KW-1133">Transmembrane helix</keyword>
<evidence type="ECO:0000256" key="1">
    <source>
        <dbReference type="ARBA" id="ARBA00022475"/>
    </source>
</evidence>
<dbReference type="EMBL" id="QEPN01000001">
    <property type="protein sequence ID" value="RDE73593.1"/>
    <property type="molecule type" value="Genomic_DNA"/>
</dbReference>
<dbReference type="RefSeq" id="WP_007527045.1">
    <property type="nucleotide sequence ID" value="NZ_CAURJL010000019.1"/>
</dbReference>
<dbReference type="HAMAP" id="MF_01043">
    <property type="entry name" value="PlsY"/>
    <property type="match status" value="1"/>
</dbReference>
<evidence type="ECO:0000313" key="12">
    <source>
        <dbReference type="EMBL" id="RDF12633.1"/>
    </source>
</evidence>
<dbReference type="EC" id="2.3.1.275" evidence="10"/>
<comment type="catalytic activity">
    <reaction evidence="10">
        <text>an acyl phosphate + sn-glycerol 3-phosphate = a 1-acyl-sn-glycero-3-phosphate + phosphate</text>
        <dbReference type="Rhea" id="RHEA:34075"/>
        <dbReference type="ChEBI" id="CHEBI:43474"/>
        <dbReference type="ChEBI" id="CHEBI:57597"/>
        <dbReference type="ChEBI" id="CHEBI:57970"/>
        <dbReference type="ChEBI" id="CHEBI:59918"/>
        <dbReference type="EC" id="2.3.1.275"/>
    </reaction>
</comment>
<dbReference type="EMBL" id="QEQG01000001">
    <property type="protein sequence ID" value="RDF12633.1"/>
    <property type="molecule type" value="Genomic_DNA"/>
</dbReference>
<evidence type="ECO:0000313" key="11">
    <source>
        <dbReference type="EMBL" id="RDE73593.1"/>
    </source>
</evidence>